<dbReference type="PANTHER" id="PTHR10625:SF10">
    <property type="entry name" value="HISTONE DEACETYLASE HDAC1"/>
    <property type="match status" value="1"/>
</dbReference>
<dbReference type="Pfam" id="PF00850">
    <property type="entry name" value="Hist_deacetyl"/>
    <property type="match status" value="1"/>
</dbReference>
<dbReference type="EMBL" id="UINC01063750">
    <property type="protein sequence ID" value="SVB91707.1"/>
    <property type="molecule type" value="Genomic_DNA"/>
</dbReference>
<dbReference type="AlphaFoldDB" id="A0A382HXM6"/>
<dbReference type="InterPro" id="IPR037138">
    <property type="entry name" value="His_deacetylse_dom_sf"/>
</dbReference>
<proteinExistence type="predicted"/>
<gene>
    <name evidence="2" type="ORF">METZ01_LOCUS244561</name>
</gene>
<name>A0A382HXM6_9ZZZZ</name>
<dbReference type="PRINTS" id="PR01270">
    <property type="entry name" value="HDASUPER"/>
</dbReference>
<feature type="non-terminal residue" evidence="2">
    <location>
        <position position="1"/>
    </location>
</feature>
<accession>A0A382HXM6</accession>
<dbReference type="Gene3D" id="3.40.800.20">
    <property type="entry name" value="Histone deacetylase domain"/>
    <property type="match status" value="1"/>
</dbReference>
<feature type="domain" description="Histone deacetylase" evidence="1">
    <location>
        <begin position="2"/>
        <end position="254"/>
    </location>
</feature>
<dbReference type="PANTHER" id="PTHR10625">
    <property type="entry name" value="HISTONE DEACETYLASE HDAC1-RELATED"/>
    <property type="match status" value="1"/>
</dbReference>
<dbReference type="GO" id="GO:0004407">
    <property type="term" value="F:histone deacetylase activity"/>
    <property type="evidence" value="ECO:0007669"/>
    <property type="project" value="TreeGrafter"/>
</dbReference>
<organism evidence="2">
    <name type="scientific">marine metagenome</name>
    <dbReference type="NCBI Taxonomy" id="408172"/>
    <lineage>
        <taxon>unclassified sequences</taxon>
        <taxon>metagenomes</taxon>
        <taxon>ecological metagenomes</taxon>
    </lineage>
</organism>
<protein>
    <recommendedName>
        <fullName evidence="1">Histone deacetylase domain-containing protein</fullName>
    </recommendedName>
</protein>
<evidence type="ECO:0000259" key="1">
    <source>
        <dbReference type="Pfam" id="PF00850"/>
    </source>
</evidence>
<reference evidence="2" key="1">
    <citation type="submission" date="2018-05" db="EMBL/GenBank/DDBJ databases">
        <authorList>
            <person name="Lanie J.A."/>
            <person name="Ng W.-L."/>
            <person name="Kazmierczak K.M."/>
            <person name="Andrzejewski T.M."/>
            <person name="Davidsen T.M."/>
            <person name="Wayne K.J."/>
            <person name="Tettelin H."/>
            <person name="Glass J.I."/>
            <person name="Rusch D."/>
            <person name="Podicherti R."/>
            <person name="Tsui H.-C.T."/>
            <person name="Winkler M.E."/>
        </authorList>
    </citation>
    <scope>NUCLEOTIDE SEQUENCE</scope>
</reference>
<dbReference type="InterPro" id="IPR023696">
    <property type="entry name" value="Ureohydrolase_dom_sf"/>
</dbReference>
<evidence type="ECO:0000313" key="2">
    <source>
        <dbReference type="EMBL" id="SVB91707.1"/>
    </source>
</evidence>
<dbReference type="InterPro" id="IPR000286">
    <property type="entry name" value="HDACs"/>
</dbReference>
<dbReference type="InterPro" id="IPR023801">
    <property type="entry name" value="His_deacetylse_dom"/>
</dbReference>
<sequence length="260" mass="27819">EMFHTPQYVDFVKQQCRLGHGFLDAGDTPAQAGLFEAAAAVVGGTLTALEQIIDGRARRAFVPIGGLHHAGREHAAGFCIFNDCGIAAEVLRRRYGVRKIAYVDIDAHHGDGMFYAFEDDPDLYFADIHEDGRGLYPGTGHAGETGTGLAAGTKLNIPLPPWAGDEDFFAAWERVEAYLNAAEPEFILFQCGADSLAGDPITHLQYSESAHGRAATSLCRIADMYCHGRLLAMGGGGYDRGNLARAWTAVVAAMVNSASA</sequence>
<dbReference type="SUPFAM" id="SSF52768">
    <property type="entry name" value="Arginase/deacetylase"/>
    <property type="match status" value="1"/>
</dbReference>
<dbReference type="GO" id="GO:0040029">
    <property type="term" value="P:epigenetic regulation of gene expression"/>
    <property type="evidence" value="ECO:0007669"/>
    <property type="project" value="TreeGrafter"/>
</dbReference>